<keyword evidence="10" id="KW-1039">Host endosome</keyword>
<keyword evidence="1 15" id="KW-1163">Viral penetration into host nucleus</keyword>
<keyword evidence="13 15" id="KW-1015">Disulfide bond</keyword>
<keyword evidence="4 15" id="KW-1048">Host nucleus</keyword>
<organismHost>
    <name type="scientific">Homo sapiens</name>
    <name type="common">Human</name>
    <dbReference type="NCBI Taxonomy" id="9606"/>
</organismHost>
<evidence type="ECO:0000256" key="10">
    <source>
        <dbReference type="ARBA" id="ARBA00023046"/>
    </source>
</evidence>
<evidence type="ECO:0000256" key="11">
    <source>
        <dbReference type="ARBA" id="ARBA00023120"/>
    </source>
</evidence>
<dbReference type="GO" id="GO:0046718">
    <property type="term" value="P:symbiont entry into host cell"/>
    <property type="evidence" value="ECO:0007669"/>
    <property type="project" value="UniProtKB-KW"/>
</dbReference>
<evidence type="ECO:0000256" key="12">
    <source>
        <dbReference type="ARBA" id="ARBA00023125"/>
    </source>
</evidence>
<dbReference type="GO" id="GO:0043657">
    <property type="term" value="C:host cell"/>
    <property type="evidence" value="ECO:0007669"/>
    <property type="project" value="GOC"/>
</dbReference>
<protein>
    <recommendedName>
        <fullName evidence="15">Minor capsid protein L2</fullName>
    </recommendedName>
</protein>
<dbReference type="GO" id="GO:0042025">
    <property type="term" value="C:host cell nucleus"/>
    <property type="evidence" value="ECO:0007669"/>
    <property type="project" value="UniProtKB-SubCell"/>
</dbReference>
<dbReference type="EMBL" id="KY225925">
    <property type="protein sequence ID" value="ASQ41764.1"/>
    <property type="molecule type" value="Genomic_DNA"/>
</dbReference>
<feature type="disulfide bond" evidence="15">
    <location>
        <begin position="21"/>
        <end position="27"/>
    </location>
</feature>
<keyword evidence="5 15" id="KW-0945">Host-virus interaction</keyword>
<evidence type="ECO:0000256" key="6">
    <source>
        <dbReference type="ARBA" id="ARBA00022812"/>
    </source>
</evidence>
<name>A0A222NQK7_HPV58</name>
<reference evidence="16" key="1">
    <citation type="submission" date="2016-11" db="EMBL/GenBank/DDBJ databases">
        <title>Molecular Genomic Diversity and Evolutionary Dynamics of Human Papillomavirus Type 58 (HPV58) Complete Genome Variants.</title>
        <authorList>
            <person name="Chen Z."/>
            <person name="Chan P."/>
        </authorList>
    </citation>
    <scope>NUCLEOTIDE SEQUENCE</scope>
    <source>
        <strain evidence="16">ZWE051406</strain>
    </source>
</reference>
<evidence type="ECO:0000256" key="2">
    <source>
        <dbReference type="ARBA" id="ARBA00022553"/>
    </source>
</evidence>
<evidence type="ECO:0000256" key="14">
    <source>
        <dbReference type="ARBA" id="ARBA00023296"/>
    </source>
</evidence>
<comment type="caution">
    <text evidence="15">Lacks conserved residue(s) required for the propagation of feature annotation.</text>
</comment>
<keyword evidence="14 15" id="KW-1160">Virus entry into host cell</keyword>
<dbReference type="GO" id="GO:0019028">
    <property type="term" value="C:viral capsid"/>
    <property type="evidence" value="ECO:0007669"/>
    <property type="project" value="UniProtKB-UniRule"/>
</dbReference>
<comment type="subcellular location">
    <subcellularLocation>
        <location evidence="15">Virion</location>
    </subcellularLocation>
    <subcellularLocation>
        <location evidence="15">Host nucleus</location>
    </subcellularLocation>
</comment>
<keyword evidence="7 15" id="KW-0946">Virion</keyword>
<sequence>MRHKRSTRRKRASATQLYQTCKASGTCPPDVIPKVEGTTIADQILRYGSLGVFFGGLGIGTGSGTGGRTGYVPLGSTPPSEAIPLQPIHPPVTVDTVGPLDSSIVSLIEESSFIDAGAPAPSIPTPSGFDITTSADTTPAILNVSSIGESSIQTVSTHLNPSFTEPSVLRPPAPAEASGHLIFSSPTVSTHSYENIPMDTFVISTDSGNVTSSTPIPGSRPVARLGLYSRNTQQVKVVDPAFLTSPHRLVTYDNPAFEGFNPEDTLQFQHNSDISPAPDPDFLDIVALHRPALTSRRGTVRYSRVGQKATLRTRSGKQIGAKVHYYQDLSPIQPVQEQVQQQQQFELQSLNTSVSPYSINDGLYDIYADDADTIHDFQSPLHSHTSFATTRTSNVSIPLNTGFDTPLVSLEPGPDITSSVTSMSSPFIPISPLPPFNTIIVDGADFMLHPSYFILRRRRKRFPYFFADVRVAA</sequence>
<evidence type="ECO:0000256" key="8">
    <source>
        <dbReference type="ARBA" id="ARBA00022921"/>
    </source>
</evidence>
<keyword evidence="2 15" id="KW-0597">Phosphoprotein</keyword>
<accession>A0A222NQK7</accession>
<evidence type="ECO:0000313" key="16">
    <source>
        <dbReference type="EMBL" id="ASQ41764.1"/>
    </source>
</evidence>
<feature type="short sequence motif" description="Nuclear localization signal" evidence="15">
    <location>
        <begin position="454"/>
        <end position="462"/>
    </location>
</feature>
<keyword evidence="12 15" id="KW-0238">DNA-binding</keyword>
<dbReference type="GO" id="GO:0075732">
    <property type="term" value="P:viral penetration into host nucleus"/>
    <property type="evidence" value="ECO:0007669"/>
    <property type="project" value="UniProtKB-KW"/>
</dbReference>
<dbReference type="HAMAP" id="MF_04003">
    <property type="entry name" value="PPV_L2"/>
    <property type="match status" value="1"/>
</dbReference>
<keyword evidence="11 15" id="KW-1176">Cytoplasmic inwards viral transport</keyword>
<comment type="similarity">
    <text evidence="15">Belongs to the papillomaviridae L2 protein family.</text>
</comment>
<comment type="PTM">
    <text evidence="15">Highly phosphorylated.</text>
</comment>
<dbReference type="GO" id="GO:0003677">
    <property type="term" value="F:DNA binding"/>
    <property type="evidence" value="ECO:0007669"/>
    <property type="project" value="UniProtKB-UniRule"/>
</dbReference>
<evidence type="ECO:0000256" key="15">
    <source>
        <dbReference type="HAMAP-Rule" id="MF_04003"/>
    </source>
</evidence>
<evidence type="ECO:0000256" key="5">
    <source>
        <dbReference type="ARBA" id="ARBA00022581"/>
    </source>
</evidence>
<comment type="subunit">
    <text evidence="15">Interacts with major capsid protein L1. Interacts with E2; this interaction inhibits E2 transcriptional activity but not the DNA replication function E2. Interacts with host HSPA8; this interaction is required for L2 nuclear translocation. Interacts with host importins KPNB2 and KPNB3. Forms a complex with importin alpha2-beta1 heterodimers via interaction with the importin alpha2 adapter. Interacts with host DYNLT1; this interaction is essential for virus intracellular transport during entry. Interacts (via C-terminus) with host retromer subunits VPS35 AND VPS29.</text>
</comment>
<evidence type="ECO:0000256" key="1">
    <source>
        <dbReference type="ARBA" id="ARBA00022524"/>
    </source>
</evidence>
<evidence type="ECO:0000256" key="4">
    <source>
        <dbReference type="ARBA" id="ARBA00022562"/>
    </source>
</evidence>
<proteinExistence type="inferred from homology"/>
<dbReference type="InterPro" id="IPR000784">
    <property type="entry name" value="Late_L2"/>
</dbReference>
<dbReference type="Pfam" id="PF00513">
    <property type="entry name" value="Late_protein_L2"/>
    <property type="match status" value="2"/>
</dbReference>
<dbReference type="GO" id="GO:0075521">
    <property type="term" value="P:microtubule-dependent intracellular transport of viral material towards nucleus"/>
    <property type="evidence" value="ECO:0007669"/>
    <property type="project" value="UniProtKB-UniRule"/>
</dbReference>
<keyword evidence="3 15" id="KW-0167">Capsid protein</keyword>
<comment type="function">
    <text evidence="15">Minor protein of the capsid that localizes along the inner surface of the virion, within the central cavities beneath the L1 pentamers. Plays a role in capsid stabilization through interaction with the major capsid protein L1. Once the virion enters the host cell, L2 escorts the genomic DNA into the nucleus by promoting escape from the endosomal compartments and traffic through the host Golgi network. Mechanistically, the C-terminus of L2 possesses a cell-penetrating peptide that protudes from the host endosome, interacts with host cytoplasmic retromer cargo and thereby mediates the capsid delivery to the host trans-Golgi network. Plays a role through its interaction with host dynein in the intracellular microtubule-dependent transport of viral capsid toward the nucleus. Mediates the viral genome import into the nucleus through binding to host importins. Once within the nucleus, L2 localizes viral genomes to host PML bodies in order to activate early gene expression for establishment of infection. Later on, promotes late gene expression by interacting with the viral E2 protein and by inhibiting its transcriptional activation functions. During virion assembly, encapsidates the genome by direct interaction with the viral DNA.</text>
</comment>
<keyword evidence="8 15" id="KW-0426">Late protein</keyword>
<evidence type="ECO:0000256" key="7">
    <source>
        <dbReference type="ARBA" id="ARBA00022844"/>
    </source>
</evidence>
<gene>
    <name evidence="15 16" type="primary">L2</name>
</gene>
<evidence type="ECO:0000256" key="3">
    <source>
        <dbReference type="ARBA" id="ARBA00022561"/>
    </source>
</evidence>
<keyword evidence="9 15" id="KW-1177">Microtubular inwards viral transport</keyword>
<evidence type="ECO:0000256" key="13">
    <source>
        <dbReference type="ARBA" id="ARBA00023157"/>
    </source>
</evidence>
<dbReference type="GO" id="GO:0005198">
    <property type="term" value="F:structural molecule activity"/>
    <property type="evidence" value="ECO:0007669"/>
    <property type="project" value="UniProtKB-UniRule"/>
</dbReference>
<evidence type="ECO:0000256" key="9">
    <source>
        <dbReference type="ARBA" id="ARBA00022952"/>
    </source>
</evidence>
<keyword evidence="6" id="KW-1040">Host Golgi apparatus</keyword>
<organism evidence="16">
    <name type="scientific">Human papillomavirus 58</name>
    <dbReference type="NCBI Taxonomy" id="10598"/>
    <lineage>
        <taxon>Viruses</taxon>
        <taxon>Monodnaviria</taxon>
        <taxon>Shotokuvirae</taxon>
        <taxon>Cossaviricota</taxon>
        <taxon>Papovaviricetes</taxon>
        <taxon>Zurhausenvirales</taxon>
        <taxon>Papillomaviridae</taxon>
        <taxon>Firstpapillomavirinae</taxon>
        <taxon>Alphapapillomavirus</taxon>
        <taxon>Alphapapillomavirus 9</taxon>
    </lineage>
</organism>